<dbReference type="InterPro" id="IPR009056">
    <property type="entry name" value="Cyt_c-like_dom"/>
</dbReference>
<dbReference type="SUPFAM" id="SSF46626">
    <property type="entry name" value="Cytochrome c"/>
    <property type="match status" value="1"/>
</dbReference>
<evidence type="ECO:0000256" key="6">
    <source>
        <dbReference type="PROSITE-ProRule" id="PRU00433"/>
    </source>
</evidence>
<keyword evidence="4" id="KW-0249">Electron transport</keyword>
<keyword evidence="3 6" id="KW-0479">Metal-binding</keyword>
<evidence type="ECO:0000256" key="2">
    <source>
        <dbReference type="ARBA" id="ARBA00022617"/>
    </source>
</evidence>
<reference evidence="9 10" key="1">
    <citation type="submission" date="2020-08" db="EMBL/GenBank/DDBJ databases">
        <title>Functional genomics of gut bacteria from endangered species of beetles.</title>
        <authorList>
            <person name="Carlos-Shanley C."/>
        </authorList>
    </citation>
    <scope>NUCLEOTIDE SEQUENCE [LARGE SCALE GENOMIC DNA]</scope>
    <source>
        <strain evidence="9 10">S00245</strain>
    </source>
</reference>
<dbReference type="PROSITE" id="PS51257">
    <property type="entry name" value="PROKAR_LIPOPROTEIN"/>
    <property type="match status" value="1"/>
</dbReference>
<keyword evidence="5 6" id="KW-0408">Iron</keyword>
<evidence type="ECO:0000313" key="10">
    <source>
        <dbReference type="Proteomes" id="UP000555448"/>
    </source>
</evidence>
<feature type="chain" id="PRO_5031501015" evidence="7">
    <location>
        <begin position="27"/>
        <end position="152"/>
    </location>
</feature>
<dbReference type="PRINTS" id="PR00604">
    <property type="entry name" value="CYTCHRMECIAB"/>
</dbReference>
<dbReference type="GO" id="GO:0046872">
    <property type="term" value="F:metal ion binding"/>
    <property type="evidence" value="ECO:0007669"/>
    <property type="project" value="UniProtKB-KW"/>
</dbReference>
<dbReference type="AlphaFoldDB" id="A0A7W7NW19"/>
<accession>A0A7W7NW19</accession>
<feature type="signal peptide" evidence="7">
    <location>
        <begin position="1"/>
        <end position="26"/>
    </location>
</feature>
<protein>
    <submittedName>
        <fullName evidence="9">Cytochrome c</fullName>
    </submittedName>
</protein>
<organism evidence="9 10">
    <name type="scientific">Novosphingobium chloroacetimidivorans</name>
    <dbReference type="NCBI Taxonomy" id="1428314"/>
    <lineage>
        <taxon>Bacteria</taxon>
        <taxon>Pseudomonadati</taxon>
        <taxon>Pseudomonadota</taxon>
        <taxon>Alphaproteobacteria</taxon>
        <taxon>Sphingomonadales</taxon>
        <taxon>Sphingomonadaceae</taxon>
        <taxon>Novosphingobium</taxon>
    </lineage>
</organism>
<name>A0A7W7NW19_9SPHN</name>
<gene>
    <name evidence="9" type="ORF">HNO88_000958</name>
</gene>
<dbReference type="EMBL" id="JACHLR010000003">
    <property type="protein sequence ID" value="MBB4857647.1"/>
    <property type="molecule type" value="Genomic_DNA"/>
</dbReference>
<feature type="domain" description="Cytochrome c" evidence="8">
    <location>
        <begin position="54"/>
        <end position="152"/>
    </location>
</feature>
<dbReference type="GO" id="GO:0020037">
    <property type="term" value="F:heme binding"/>
    <property type="evidence" value="ECO:0007669"/>
    <property type="project" value="InterPro"/>
</dbReference>
<evidence type="ECO:0000259" key="8">
    <source>
        <dbReference type="PROSITE" id="PS51007"/>
    </source>
</evidence>
<evidence type="ECO:0000256" key="7">
    <source>
        <dbReference type="SAM" id="SignalP"/>
    </source>
</evidence>
<evidence type="ECO:0000313" key="9">
    <source>
        <dbReference type="EMBL" id="MBB4857647.1"/>
    </source>
</evidence>
<proteinExistence type="predicted"/>
<evidence type="ECO:0000256" key="5">
    <source>
        <dbReference type="ARBA" id="ARBA00023004"/>
    </source>
</evidence>
<comment type="caution">
    <text evidence="9">The sequence shown here is derived from an EMBL/GenBank/DDBJ whole genome shotgun (WGS) entry which is preliminary data.</text>
</comment>
<dbReference type="RefSeq" id="WP_184242922.1">
    <property type="nucleotide sequence ID" value="NZ_JACHLR010000003.1"/>
</dbReference>
<dbReference type="Gene3D" id="1.10.760.10">
    <property type="entry name" value="Cytochrome c-like domain"/>
    <property type="match status" value="1"/>
</dbReference>
<dbReference type="PANTHER" id="PTHR11961">
    <property type="entry name" value="CYTOCHROME C"/>
    <property type="match status" value="1"/>
</dbReference>
<keyword evidence="10" id="KW-1185">Reference proteome</keyword>
<evidence type="ECO:0000256" key="3">
    <source>
        <dbReference type="ARBA" id="ARBA00022723"/>
    </source>
</evidence>
<dbReference type="GO" id="GO:0009055">
    <property type="term" value="F:electron transfer activity"/>
    <property type="evidence" value="ECO:0007669"/>
    <property type="project" value="InterPro"/>
</dbReference>
<sequence>MTMRRRPVTLAAITMALALTSGCGKGEQNDAAGTPSPTQNAAATTVAPTVAPAVAAASPPPAFAVCASCHAVVPGQNRIGPSLAGVYGRKAASMPGYAYSPALKNAGIVWDDAALDRWLQGPVQMVPGTKMVIGLSDPQGRKSVIEYLKTLK</sequence>
<dbReference type="Proteomes" id="UP000555448">
    <property type="component" value="Unassembled WGS sequence"/>
</dbReference>
<keyword evidence="2 6" id="KW-0349">Heme</keyword>
<dbReference type="InterPro" id="IPR036909">
    <property type="entry name" value="Cyt_c-like_dom_sf"/>
</dbReference>
<evidence type="ECO:0000256" key="4">
    <source>
        <dbReference type="ARBA" id="ARBA00022982"/>
    </source>
</evidence>
<keyword evidence="1" id="KW-0813">Transport</keyword>
<dbReference type="InterPro" id="IPR002327">
    <property type="entry name" value="Cyt_c_1A/1B"/>
</dbReference>
<dbReference type="PROSITE" id="PS51007">
    <property type="entry name" value="CYTC"/>
    <property type="match status" value="1"/>
</dbReference>
<keyword evidence="7" id="KW-0732">Signal</keyword>
<evidence type="ECO:0000256" key="1">
    <source>
        <dbReference type="ARBA" id="ARBA00022448"/>
    </source>
</evidence>